<keyword evidence="4" id="KW-0645">Protease</keyword>
<evidence type="ECO:0000256" key="2">
    <source>
        <dbReference type="SAM" id="Phobius"/>
    </source>
</evidence>
<organism evidence="4 5">
    <name type="scientific">Microbispora rosea</name>
    <dbReference type="NCBI Taxonomy" id="58117"/>
    <lineage>
        <taxon>Bacteria</taxon>
        <taxon>Bacillati</taxon>
        <taxon>Actinomycetota</taxon>
        <taxon>Actinomycetes</taxon>
        <taxon>Streptosporangiales</taxon>
        <taxon>Streptosporangiaceae</taxon>
        <taxon>Microbispora</taxon>
    </lineage>
</organism>
<feature type="domain" description="Beta-lactamase-related" evidence="3">
    <location>
        <begin position="109"/>
        <end position="425"/>
    </location>
</feature>
<dbReference type="STRING" id="58117.SAMN05421833_13865"/>
<evidence type="ECO:0000313" key="5">
    <source>
        <dbReference type="Proteomes" id="UP000186096"/>
    </source>
</evidence>
<proteinExistence type="predicted"/>
<dbReference type="Gene3D" id="3.40.710.10">
    <property type="entry name" value="DD-peptidase/beta-lactamase superfamily"/>
    <property type="match status" value="1"/>
</dbReference>
<dbReference type="AlphaFoldDB" id="A0A1N7H7E9"/>
<name>A0A1N7H7E9_9ACTN</name>
<dbReference type="EMBL" id="FTNI01000038">
    <property type="protein sequence ID" value="SIS20779.1"/>
    <property type="molecule type" value="Genomic_DNA"/>
</dbReference>
<sequence>MDRTVRGTSRYVRALKPRGPRARAVRSAECMIWNPAPGSTVMSGGSAVRPHSTAVRTGTRSRRRLAASVSVLASVLGAVACGTAATRTVVSQPYGQSRLQRDADAITATGATGVQARATRDSDDQVATSGFGDVGTRRPVKPDDHLRIGSSTKTFVATVVLQLVGEGKLSLDDTVERRLPGVVHGNGNDGSKITVRELLQHTSGIHEGDEGHETPADYYRHRFDIVPPDTLVKEAMKHRPDFAPGTSWRYCNAGYILLGMIIKRVTGHPWSEEVDRRILRPLGLRDTSVPGLSPDIPDPHSEGYDRYPDGTLIDVTRTRAPYTADAAGAVISTTADLDRFYRALLSGRLLRPAELDQMKRTVATNAEVQHAFPGARYGLGLFSIPLSCGGNYWGHGGDIVGFMTRDGFAEDGRRGVVVSVSTEFVDAENRSLRQTRVASALIDHALCGAG</sequence>
<protein>
    <submittedName>
        <fullName evidence="4">D-alanyl-D-alanine carboxypeptidase</fullName>
    </submittedName>
</protein>
<evidence type="ECO:0000259" key="3">
    <source>
        <dbReference type="Pfam" id="PF00144"/>
    </source>
</evidence>
<accession>A0A1N7H7E9</accession>
<reference evidence="5" key="1">
    <citation type="submission" date="2017-01" db="EMBL/GenBank/DDBJ databases">
        <authorList>
            <person name="Varghese N."/>
            <person name="Submissions S."/>
        </authorList>
    </citation>
    <scope>NUCLEOTIDE SEQUENCE [LARGE SCALE GENOMIC DNA]</scope>
    <source>
        <strain evidence="5">ATCC 12950</strain>
    </source>
</reference>
<dbReference type="SUPFAM" id="SSF56601">
    <property type="entry name" value="beta-lactamase/transpeptidase-like"/>
    <property type="match status" value="1"/>
</dbReference>
<feature type="transmembrane region" description="Helical" evidence="2">
    <location>
        <begin position="65"/>
        <end position="85"/>
    </location>
</feature>
<dbReference type="PANTHER" id="PTHR46825">
    <property type="entry name" value="D-ALANYL-D-ALANINE-CARBOXYPEPTIDASE/ENDOPEPTIDASE AMPH"/>
    <property type="match status" value="1"/>
</dbReference>
<gene>
    <name evidence="4" type="ORF">SAMN05421833_13865</name>
</gene>
<dbReference type="GO" id="GO:0004180">
    <property type="term" value="F:carboxypeptidase activity"/>
    <property type="evidence" value="ECO:0007669"/>
    <property type="project" value="UniProtKB-KW"/>
</dbReference>
<dbReference type="InterPro" id="IPR012338">
    <property type="entry name" value="Beta-lactam/transpept-like"/>
</dbReference>
<dbReference type="Pfam" id="PF00144">
    <property type="entry name" value="Beta-lactamase"/>
    <property type="match status" value="1"/>
</dbReference>
<evidence type="ECO:0000256" key="1">
    <source>
        <dbReference type="SAM" id="MobiDB-lite"/>
    </source>
</evidence>
<keyword evidence="2" id="KW-0812">Transmembrane</keyword>
<feature type="region of interest" description="Disordered" evidence="1">
    <location>
        <begin position="117"/>
        <end position="140"/>
    </location>
</feature>
<evidence type="ECO:0000313" key="4">
    <source>
        <dbReference type="EMBL" id="SIS20779.1"/>
    </source>
</evidence>
<dbReference type="PANTHER" id="PTHR46825:SF7">
    <property type="entry name" value="D-ALANYL-D-ALANINE CARBOXYPEPTIDASE"/>
    <property type="match status" value="1"/>
</dbReference>
<keyword evidence="4" id="KW-0378">Hydrolase</keyword>
<keyword evidence="4" id="KW-0121">Carboxypeptidase</keyword>
<dbReference type="InterPro" id="IPR050491">
    <property type="entry name" value="AmpC-like"/>
</dbReference>
<keyword evidence="2" id="KW-1133">Transmembrane helix</keyword>
<dbReference type="InterPro" id="IPR001466">
    <property type="entry name" value="Beta-lactam-related"/>
</dbReference>
<dbReference type="Proteomes" id="UP000186096">
    <property type="component" value="Unassembled WGS sequence"/>
</dbReference>
<keyword evidence="2" id="KW-0472">Membrane</keyword>
<keyword evidence="5" id="KW-1185">Reference proteome</keyword>